<keyword evidence="3" id="KW-0399">Innate immunity</keyword>
<keyword evidence="12" id="KW-0325">Glycoprotein</keyword>
<dbReference type="SMART" id="SM00255">
    <property type="entry name" value="TIR"/>
    <property type="match status" value="1"/>
</dbReference>
<keyword evidence="5 13" id="KW-0812">Transmembrane</keyword>
<evidence type="ECO:0000313" key="17">
    <source>
        <dbReference type="Proteomes" id="UP000507470"/>
    </source>
</evidence>
<keyword evidence="9 13" id="KW-1133">Transmembrane helix</keyword>
<evidence type="ECO:0000256" key="11">
    <source>
        <dbReference type="ARBA" id="ARBA00023170"/>
    </source>
</evidence>
<dbReference type="InterPro" id="IPR032675">
    <property type="entry name" value="LRR_dom_sf"/>
</dbReference>
<dbReference type="SMART" id="SM00369">
    <property type="entry name" value="LRR_TYP"/>
    <property type="match status" value="5"/>
</dbReference>
<evidence type="ECO:0000256" key="5">
    <source>
        <dbReference type="ARBA" id="ARBA00022692"/>
    </source>
</evidence>
<dbReference type="InterPro" id="IPR001611">
    <property type="entry name" value="Leu-rich_rpt"/>
</dbReference>
<dbReference type="InterPro" id="IPR003591">
    <property type="entry name" value="Leu-rich_rpt_typical-subtyp"/>
</dbReference>
<dbReference type="InterPro" id="IPR000157">
    <property type="entry name" value="TIR_dom"/>
</dbReference>
<feature type="signal peptide" evidence="14">
    <location>
        <begin position="1"/>
        <end position="17"/>
    </location>
</feature>
<evidence type="ECO:0000256" key="13">
    <source>
        <dbReference type="SAM" id="Phobius"/>
    </source>
</evidence>
<dbReference type="PROSITE" id="PS50104">
    <property type="entry name" value="TIR"/>
    <property type="match status" value="1"/>
</dbReference>
<dbReference type="InterPro" id="IPR035897">
    <property type="entry name" value="Toll_tir_struct_dom_sf"/>
</dbReference>
<dbReference type="SUPFAM" id="SSF52058">
    <property type="entry name" value="L domain-like"/>
    <property type="match status" value="1"/>
</dbReference>
<dbReference type="Gene3D" id="3.80.10.10">
    <property type="entry name" value="Ribonuclease Inhibitor"/>
    <property type="match status" value="3"/>
</dbReference>
<evidence type="ECO:0000256" key="12">
    <source>
        <dbReference type="ARBA" id="ARBA00023180"/>
    </source>
</evidence>
<keyword evidence="8" id="KW-0391">Immunity</keyword>
<keyword evidence="4" id="KW-0433">Leucine-rich repeat</keyword>
<evidence type="ECO:0000256" key="1">
    <source>
        <dbReference type="ARBA" id="ARBA00004479"/>
    </source>
</evidence>
<keyword evidence="6 14" id="KW-0732">Signal</keyword>
<comment type="subcellular location">
    <subcellularLocation>
        <location evidence="1">Membrane</location>
        <topology evidence="1">Single-pass type I membrane protein</topology>
    </subcellularLocation>
</comment>
<name>A0A6J8EVC3_MYTCO</name>
<feature type="transmembrane region" description="Helical" evidence="13">
    <location>
        <begin position="517"/>
        <end position="541"/>
    </location>
</feature>
<evidence type="ECO:0000256" key="8">
    <source>
        <dbReference type="ARBA" id="ARBA00022859"/>
    </source>
</evidence>
<sequence>MTIIVIVNLLLVSTLLCVKTDSAVNFYYVCTFNTHCRCYREEGTEKLHVDCANGKISKIPKFPSNTYILNLQHNRIRVISDNAFQCLSNLSILDLSHNHIKGLKLHSFEGLGKLNELNLNYNPLDYTKFPNESLIPLVSLRRLCIKRKLLMAAVIFIFSDKTISYLKSLEKLEIDVPAIYQKRDIFGEGYKYLIHLSSLNVGTCDDLLINAKIFEYMPLLTYLSFDIKCKIHITPGGHRSLKNIRHFYVHRLVDTLLPYLNNFTNELKLTPIETLSFRNTFAEGFEDRYYPWNPISRNLHNSSLKQLQMTENKLGESFPVSKLDSPPASLQALNLSNNKLEKFALDLGNIRNLSLQNNYLGGFLSTRSYKMSNESSSLEFIDLSANSIETLTFILFKDQPNLKYINLSHNKLQKITFDVSRLNDLHYLDLSRNNFTTLDEKAMAMLDGLSKNTFFTVNLRNNALQCTCKTLTFLKWISKTKVDLLLNDKCTLEDGTIVSLNPIDSIIQQLQKECSTYTYLTIALSIGLVVILAVLILALVYKYRWKLRYMFYLAKSKHYSYKASTDDGEYTYDAFISYCDDDRAFVLKDVIANLENEGNAKLCVHQRDFLPGQEITVNITNAIHDSRKTVCIITRKFLESYYCMFEFNMARMENNYSRDGRNIIFLVFLEQIQPREMPLMMLELIEKQSYIEYPNDEEGNIVFWGKIKEAIHS</sequence>
<evidence type="ECO:0000256" key="10">
    <source>
        <dbReference type="ARBA" id="ARBA00023136"/>
    </source>
</evidence>
<dbReference type="Gene3D" id="3.40.50.10140">
    <property type="entry name" value="Toll/interleukin-1 receptor homology (TIR) domain"/>
    <property type="match status" value="1"/>
</dbReference>
<dbReference type="OrthoDB" id="6110323at2759"/>
<evidence type="ECO:0000256" key="2">
    <source>
        <dbReference type="ARBA" id="ARBA00009634"/>
    </source>
</evidence>
<organism evidence="16 17">
    <name type="scientific">Mytilus coruscus</name>
    <name type="common">Sea mussel</name>
    <dbReference type="NCBI Taxonomy" id="42192"/>
    <lineage>
        <taxon>Eukaryota</taxon>
        <taxon>Metazoa</taxon>
        <taxon>Spiralia</taxon>
        <taxon>Lophotrochozoa</taxon>
        <taxon>Mollusca</taxon>
        <taxon>Bivalvia</taxon>
        <taxon>Autobranchia</taxon>
        <taxon>Pteriomorphia</taxon>
        <taxon>Mytilida</taxon>
        <taxon>Mytiloidea</taxon>
        <taxon>Mytilidae</taxon>
        <taxon>Mytilinae</taxon>
        <taxon>Mytilus</taxon>
    </lineage>
</organism>
<gene>
    <name evidence="16" type="ORF">MCOR_56316</name>
</gene>
<comment type="similarity">
    <text evidence="2">Belongs to the Toll-like receptor family.</text>
</comment>
<evidence type="ECO:0000256" key="3">
    <source>
        <dbReference type="ARBA" id="ARBA00022588"/>
    </source>
</evidence>
<accession>A0A6J8EVC3</accession>
<evidence type="ECO:0000259" key="15">
    <source>
        <dbReference type="PROSITE" id="PS50104"/>
    </source>
</evidence>
<dbReference type="EMBL" id="CACVKT020010014">
    <property type="protein sequence ID" value="CAC5424400.1"/>
    <property type="molecule type" value="Genomic_DNA"/>
</dbReference>
<keyword evidence="17" id="KW-1185">Reference proteome</keyword>
<evidence type="ECO:0000256" key="6">
    <source>
        <dbReference type="ARBA" id="ARBA00022729"/>
    </source>
</evidence>
<reference evidence="16 17" key="1">
    <citation type="submission" date="2020-06" db="EMBL/GenBank/DDBJ databases">
        <authorList>
            <person name="Li R."/>
            <person name="Bekaert M."/>
        </authorList>
    </citation>
    <scope>NUCLEOTIDE SEQUENCE [LARGE SCALE GENOMIC DNA]</scope>
    <source>
        <strain evidence="17">wild</strain>
    </source>
</reference>
<keyword evidence="11" id="KW-0675">Receptor</keyword>
<dbReference type="PANTHER" id="PTHR24365">
    <property type="entry name" value="TOLL-LIKE RECEPTOR"/>
    <property type="match status" value="1"/>
</dbReference>
<keyword evidence="10 13" id="KW-0472">Membrane</keyword>
<dbReference type="Proteomes" id="UP000507470">
    <property type="component" value="Unassembled WGS sequence"/>
</dbReference>
<dbReference type="Pfam" id="PF13676">
    <property type="entry name" value="TIR_2"/>
    <property type="match status" value="1"/>
</dbReference>
<protein>
    <recommendedName>
        <fullName evidence="15">TIR domain-containing protein</fullName>
    </recommendedName>
</protein>
<keyword evidence="7" id="KW-0677">Repeat</keyword>
<dbReference type="AlphaFoldDB" id="A0A6J8EVC3"/>
<dbReference type="PROSITE" id="PS51450">
    <property type="entry name" value="LRR"/>
    <property type="match status" value="2"/>
</dbReference>
<evidence type="ECO:0000256" key="14">
    <source>
        <dbReference type="SAM" id="SignalP"/>
    </source>
</evidence>
<evidence type="ECO:0000313" key="16">
    <source>
        <dbReference type="EMBL" id="CAC5424400.1"/>
    </source>
</evidence>
<evidence type="ECO:0000256" key="7">
    <source>
        <dbReference type="ARBA" id="ARBA00022737"/>
    </source>
</evidence>
<dbReference type="GO" id="GO:0005886">
    <property type="term" value="C:plasma membrane"/>
    <property type="evidence" value="ECO:0007669"/>
    <property type="project" value="TreeGrafter"/>
</dbReference>
<feature type="domain" description="TIR" evidence="15">
    <location>
        <begin position="570"/>
        <end position="711"/>
    </location>
</feature>
<feature type="chain" id="PRO_5026931225" description="TIR domain-containing protein" evidence="14">
    <location>
        <begin position="18"/>
        <end position="713"/>
    </location>
</feature>
<dbReference type="SUPFAM" id="SSF52200">
    <property type="entry name" value="Toll/Interleukin receptor TIR domain"/>
    <property type="match status" value="1"/>
</dbReference>
<dbReference type="PRINTS" id="PR01537">
    <property type="entry name" value="INTRLKN1R1F"/>
</dbReference>
<proteinExistence type="inferred from homology"/>
<evidence type="ECO:0000256" key="9">
    <source>
        <dbReference type="ARBA" id="ARBA00022989"/>
    </source>
</evidence>
<dbReference type="GO" id="GO:0007165">
    <property type="term" value="P:signal transduction"/>
    <property type="evidence" value="ECO:0007669"/>
    <property type="project" value="InterPro"/>
</dbReference>
<dbReference type="GO" id="GO:0045087">
    <property type="term" value="P:innate immune response"/>
    <property type="evidence" value="ECO:0007669"/>
    <property type="project" value="UniProtKB-KW"/>
</dbReference>
<dbReference type="GO" id="GO:0038023">
    <property type="term" value="F:signaling receptor activity"/>
    <property type="evidence" value="ECO:0007669"/>
    <property type="project" value="TreeGrafter"/>
</dbReference>
<evidence type="ECO:0000256" key="4">
    <source>
        <dbReference type="ARBA" id="ARBA00022614"/>
    </source>
</evidence>
<dbReference type="PANTHER" id="PTHR24365:SF541">
    <property type="entry name" value="PROTEIN TOLL-RELATED"/>
    <property type="match status" value="1"/>
</dbReference>
<dbReference type="Pfam" id="PF13855">
    <property type="entry name" value="LRR_8"/>
    <property type="match status" value="2"/>
</dbReference>
<dbReference type="FunFam" id="3.40.50.10140:FF:000001">
    <property type="entry name" value="Toll-like receptor 2"/>
    <property type="match status" value="1"/>
</dbReference>